<evidence type="ECO:0000256" key="1">
    <source>
        <dbReference type="SAM" id="MobiDB-lite"/>
    </source>
</evidence>
<evidence type="ECO:0000313" key="2">
    <source>
        <dbReference type="EMBL" id="MPC08231.1"/>
    </source>
</evidence>
<name>A0A5B7CHK6_PORTR</name>
<feature type="compositionally biased region" description="Basic and acidic residues" evidence="1">
    <location>
        <begin position="41"/>
        <end position="50"/>
    </location>
</feature>
<dbReference type="Proteomes" id="UP000324222">
    <property type="component" value="Unassembled WGS sequence"/>
</dbReference>
<keyword evidence="3" id="KW-1185">Reference proteome</keyword>
<comment type="caution">
    <text evidence="2">The sequence shown here is derived from an EMBL/GenBank/DDBJ whole genome shotgun (WGS) entry which is preliminary data.</text>
</comment>
<organism evidence="2 3">
    <name type="scientific">Portunus trituberculatus</name>
    <name type="common">Swimming crab</name>
    <name type="synonym">Neptunus trituberculatus</name>
    <dbReference type="NCBI Taxonomy" id="210409"/>
    <lineage>
        <taxon>Eukaryota</taxon>
        <taxon>Metazoa</taxon>
        <taxon>Ecdysozoa</taxon>
        <taxon>Arthropoda</taxon>
        <taxon>Crustacea</taxon>
        <taxon>Multicrustacea</taxon>
        <taxon>Malacostraca</taxon>
        <taxon>Eumalacostraca</taxon>
        <taxon>Eucarida</taxon>
        <taxon>Decapoda</taxon>
        <taxon>Pleocyemata</taxon>
        <taxon>Brachyura</taxon>
        <taxon>Eubrachyura</taxon>
        <taxon>Portunoidea</taxon>
        <taxon>Portunidae</taxon>
        <taxon>Portuninae</taxon>
        <taxon>Portunus</taxon>
    </lineage>
</organism>
<feature type="compositionally biased region" description="Basic residues" evidence="1">
    <location>
        <begin position="51"/>
        <end position="70"/>
    </location>
</feature>
<sequence length="118" mass="13448">MEVQHSRLPKQHQLELTDLALSSTTRPLHTCSLCHPDSVRREQKHPLDKNIKRKGRLTKSNKKWRKKKGRWGQERSHKDTLKAGLPCSLQVLQQTPTPARLPRLSIVTSPTTTGFAPS</sequence>
<accession>A0A5B7CHK6</accession>
<feature type="region of interest" description="Disordered" evidence="1">
    <location>
        <begin position="41"/>
        <end position="79"/>
    </location>
</feature>
<gene>
    <name evidence="2" type="ORF">E2C01_000807</name>
</gene>
<dbReference type="EMBL" id="VSRR010000022">
    <property type="protein sequence ID" value="MPC08231.1"/>
    <property type="molecule type" value="Genomic_DNA"/>
</dbReference>
<protein>
    <submittedName>
        <fullName evidence="2">Uncharacterized protein</fullName>
    </submittedName>
</protein>
<proteinExistence type="predicted"/>
<evidence type="ECO:0000313" key="3">
    <source>
        <dbReference type="Proteomes" id="UP000324222"/>
    </source>
</evidence>
<dbReference type="AlphaFoldDB" id="A0A5B7CHK6"/>
<reference evidence="2 3" key="1">
    <citation type="submission" date="2019-05" db="EMBL/GenBank/DDBJ databases">
        <title>Another draft genome of Portunus trituberculatus and its Hox gene families provides insights of decapod evolution.</title>
        <authorList>
            <person name="Jeong J.-H."/>
            <person name="Song I."/>
            <person name="Kim S."/>
            <person name="Choi T."/>
            <person name="Kim D."/>
            <person name="Ryu S."/>
            <person name="Kim W."/>
        </authorList>
    </citation>
    <scope>NUCLEOTIDE SEQUENCE [LARGE SCALE GENOMIC DNA]</scope>
    <source>
        <tissue evidence="2">Muscle</tissue>
    </source>
</reference>